<dbReference type="Proteomes" id="UP000250235">
    <property type="component" value="Unassembled WGS sequence"/>
</dbReference>
<evidence type="ECO:0000313" key="3">
    <source>
        <dbReference type="Proteomes" id="UP000250235"/>
    </source>
</evidence>
<accession>A0A2Z7AND2</accession>
<protein>
    <submittedName>
        <fullName evidence="2">Uncharacterized protein</fullName>
    </submittedName>
</protein>
<dbReference type="AlphaFoldDB" id="A0A2Z7AND2"/>
<feature type="compositionally biased region" description="Low complexity" evidence="1">
    <location>
        <begin position="194"/>
        <end position="206"/>
    </location>
</feature>
<evidence type="ECO:0000313" key="2">
    <source>
        <dbReference type="EMBL" id="KZV22956.1"/>
    </source>
</evidence>
<sequence length="318" mass="36132">MSAEVNFKDNTVRGDILSIAYKIFRLSSVAAITAQAAAETRTDRDSPMPKSEDNKALSLISVIPRTPAEPRNFSIIEVQRISQVDESMKDALSDLQMDALLQSVQRTQYSLGQNLIFEIRENKRELTEEVVTLSSQIHEVVQCFEGVDLECTIVYVRCDSGYDGYHKIHLIVTVYSELVPSRLGRQNEDKAARARTPNPNPTRTRINPKWLNPNMSFFRVDSGWVIGLECILVLIWVDRMDALLQSVQRTQYSLKQNLIFEIRENKRELTEEVVTLSSQIPQVVECLEGVGDYKIISLELRRSDQANLTALHSQSELS</sequence>
<organism evidence="2 3">
    <name type="scientific">Dorcoceras hygrometricum</name>
    <dbReference type="NCBI Taxonomy" id="472368"/>
    <lineage>
        <taxon>Eukaryota</taxon>
        <taxon>Viridiplantae</taxon>
        <taxon>Streptophyta</taxon>
        <taxon>Embryophyta</taxon>
        <taxon>Tracheophyta</taxon>
        <taxon>Spermatophyta</taxon>
        <taxon>Magnoliopsida</taxon>
        <taxon>eudicotyledons</taxon>
        <taxon>Gunneridae</taxon>
        <taxon>Pentapetalae</taxon>
        <taxon>asterids</taxon>
        <taxon>lamiids</taxon>
        <taxon>Lamiales</taxon>
        <taxon>Gesneriaceae</taxon>
        <taxon>Didymocarpoideae</taxon>
        <taxon>Trichosporeae</taxon>
        <taxon>Loxocarpinae</taxon>
        <taxon>Dorcoceras</taxon>
    </lineage>
</organism>
<reference evidence="2 3" key="1">
    <citation type="journal article" date="2015" name="Proc. Natl. Acad. Sci. U.S.A.">
        <title>The resurrection genome of Boea hygrometrica: A blueprint for survival of dehydration.</title>
        <authorList>
            <person name="Xiao L."/>
            <person name="Yang G."/>
            <person name="Zhang L."/>
            <person name="Yang X."/>
            <person name="Zhao S."/>
            <person name="Ji Z."/>
            <person name="Zhou Q."/>
            <person name="Hu M."/>
            <person name="Wang Y."/>
            <person name="Chen M."/>
            <person name="Xu Y."/>
            <person name="Jin H."/>
            <person name="Xiao X."/>
            <person name="Hu G."/>
            <person name="Bao F."/>
            <person name="Hu Y."/>
            <person name="Wan P."/>
            <person name="Li L."/>
            <person name="Deng X."/>
            <person name="Kuang T."/>
            <person name="Xiang C."/>
            <person name="Zhu J.K."/>
            <person name="Oliver M.J."/>
            <person name="He Y."/>
        </authorList>
    </citation>
    <scope>NUCLEOTIDE SEQUENCE [LARGE SCALE GENOMIC DNA]</scope>
    <source>
        <strain evidence="3">cv. XS01</strain>
    </source>
</reference>
<dbReference type="EMBL" id="KV013990">
    <property type="protein sequence ID" value="KZV22956.1"/>
    <property type="molecule type" value="Genomic_DNA"/>
</dbReference>
<keyword evidence="3" id="KW-1185">Reference proteome</keyword>
<feature type="region of interest" description="Disordered" evidence="1">
    <location>
        <begin position="186"/>
        <end position="206"/>
    </location>
</feature>
<proteinExistence type="predicted"/>
<name>A0A2Z7AND2_9LAMI</name>
<gene>
    <name evidence="2" type="ORF">F511_37882</name>
</gene>
<evidence type="ECO:0000256" key="1">
    <source>
        <dbReference type="SAM" id="MobiDB-lite"/>
    </source>
</evidence>